<dbReference type="EMBL" id="JACHVC010000008">
    <property type="protein sequence ID" value="MBC2606288.1"/>
    <property type="molecule type" value="Genomic_DNA"/>
</dbReference>
<dbReference type="Gene3D" id="3.40.50.2000">
    <property type="entry name" value="Glycogen Phosphorylase B"/>
    <property type="match status" value="1"/>
</dbReference>
<dbReference type="AlphaFoldDB" id="A0A7X1E8L9"/>
<dbReference type="GO" id="GO:0009103">
    <property type="term" value="P:lipopolysaccharide biosynthetic process"/>
    <property type="evidence" value="ECO:0007669"/>
    <property type="project" value="TreeGrafter"/>
</dbReference>
<gene>
    <name evidence="3" type="ORF">H5P27_09530</name>
</gene>
<evidence type="ECO:0000313" key="3">
    <source>
        <dbReference type="EMBL" id="MBC2606288.1"/>
    </source>
</evidence>
<keyword evidence="4" id="KW-1185">Reference proteome</keyword>
<keyword evidence="1 3" id="KW-0808">Transferase</keyword>
<dbReference type="GO" id="GO:0016757">
    <property type="term" value="F:glycosyltransferase activity"/>
    <property type="evidence" value="ECO:0007669"/>
    <property type="project" value="InterPro"/>
</dbReference>
<feature type="domain" description="Glycosyl transferase family 1" evidence="2">
    <location>
        <begin position="172"/>
        <end position="295"/>
    </location>
</feature>
<comment type="caution">
    <text evidence="3">The sequence shown here is derived from an EMBL/GenBank/DDBJ whole genome shotgun (WGS) entry which is preliminary data.</text>
</comment>
<proteinExistence type="predicted"/>
<dbReference type="PANTHER" id="PTHR46401:SF2">
    <property type="entry name" value="GLYCOSYLTRANSFERASE WBBK-RELATED"/>
    <property type="match status" value="1"/>
</dbReference>
<dbReference type="InterPro" id="IPR001296">
    <property type="entry name" value="Glyco_trans_1"/>
</dbReference>
<evidence type="ECO:0000259" key="2">
    <source>
        <dbReference type="Pfam" id="PF00534"/>
    </source>
</evidence>
<dbReference type="Proteomes" id="UP000526501">
    <property type="component" value="Unassembled WGS sequence"/>
</dbReference>
<reference evidence="3 4" key="1">
    <citation type="submission" date="2020-07" db="EMBL/GenBank/DDBJ databases">
        <authorList>
            <person name="Feng X."/>
        </authorList>
    </citation>
    <scope>NUCLEOTIDE SEQUENCE [LARGE SCALE GENOMIC DNA]</scope>
    <source>
        <strain evidence="3 4">JCM23202</strain>
    </source>
</reference>
<dbReference type="SUPFAM" id="SSF53756">
    <property type="entry name" value="UDP-Glycosyltransferase/glycogen phosphorylase"/>
    <property type="match status" value="1"/>
</dbReference>
<organism evidence="3 4">
    <name type="scientific">Pelagicoccus albus</name>
    <dbReference type="NCBI Taxonomy" id="415222"/>
    <lineage>
        <taxon>Bacteria</taxon>
        <taxon>Pseudomonadati</taxon>
        <taxon>Verrucomicrobiota</taxon>
        <taxon>Opitutia</taxon>
        <taxon>Puniceicoccales</taxon>
        <taxon>Pelagicoccaceae</taxon>
        <taxon>Pelagicoccus</taxon>
    </lineage>
</organism>
<evidence type="ECO:0000256" key="1">
    <source>
        <dbReference type="ARBA" id="ARBA00022679"/>
    </source>
</evidence>
<dbReference type="RefSeq" id="WP_185660174.1">
    <property type="nucleotide sequence ID" value="NZ_CAWPOO010000008.1"/>
</dbReference>
<sequence length="361" mass="40795">MNLKFVVVINPLASRSPTGMGVAGNAVQDILDNGIGVAWNRVFFLINDSAIPAVLKTLLRIFICQIVPFTCRSGEFVVYTTHHGPFWRTGRHLLIVHDLICLSYPDQHKFQTLYFRKLLPVLASCSNMVVAISQCVKSEITNRYPSVDVPVCVVPSMYRLKVGLRCDSFESRLEDKRLLVVGGRYSHKNIDTVLESFLRLVSKDSGWNLVLVGFDRRIWWQDYGGFDLYPCKDNVIIFDYLSDEELEELYASSFLLLYPSLAEGMGLPPLEAYSAGCLPVVHDMPIMHETCGEGALRCDCTQSINLDEVISIVASTGFCTEYSDRVRLGREHAKRFSYKSVTDNWQALARRIYCATFRSSV</sequence>
<name>A0A7X1E8L9_9BACT</name>
<protein>
    <submittedName>
        <fullName evidence="3">Glycosyltransferase</fullName>
    </submittedName>
</protein>
<dbReference type="Pfam" id="PF00534">
    <property type="entry name" value="Glycos_transf_1"/>
    <property type="match status" value="1"/>
</dbReference>
<evidence type="ECO:0000313" key="4">
    <source>
        <dbReference type="Proteomes" id="UP000526501"/>
    </source>
</evidence>
<dbReference type="PANTHER" id="PTHR46401">
    <property type="entry name" value="GLYCOSYLTRANSFERASE WBBK-RELATED"/>
    <property type="match status" value="1"/>
</dbReference>
<accession>A0A7X1E8L9</accession>